<dbReference type="Proteomes" id="UP000476411">
    <property type="component" value="Chromosome"/>
</dbReference>
<gene>
    <name evidence="3" type="ORF">GWR21_23265</name>
</gene>
<feature type="transmembrane region" description="Helical" evidence="2">
    <location>
        <begin position="53"/>
        <end position="70"/>
    </location>
</feature>
<keyword evidence="2" id="KW-0472">Membrane</keyword>
<keyword evidence="2" id="KW-0812">Transmembrane</keyword>
<dbReference type="EMBL" id="CP048113">
    <property type="protein sequence ID" value="QHS62399.1"/>
    <property type="molecule type" value="Genomic_DNA"/>
</dbReference>
<keyword evidence="2" id="KW-1133">Transmembrane helix</keyword>
<dbReference type="KEGG" id="chih:GWR21_23265"/>
<feature type="region of interest" description="Disordered" evidence="1">
    <location>
        <begin position="1"/>
        <end position="33"/>
    </location>
</feature>
<evidence type="ECO:0000256" key="1">
    <source>
        <dbReference type="SAM" id="MobiDB-lite"/>
    </source>
</evidence>
<reference evidence="3 4" key="1">
    <citation type="submission" date="2020-01" db="EMBL/GenBank/DDBJ databases">
        <title>Complete genome sequence of Chitinophaga sp. H33E-04 isolated from quinoa roots.</title>
        <authorList>
            <person name="Weon H.-Y."/>
            <person name="Lee S.A."/>
        </authorList>
    </citation>
    <scope>NUCLEOTIDE SEQUENCE [LARGE SCALE GENOMIC DNA]</scope>
    <source>
        <strain evidence="3 4">H33E-04</strain>
    </source>
</reference>
<organism evidence="3 4">
    <name type="scientific">Chitinophaga agri</name>
    <dbReference type="NCBI Taxonomy" id="2703787"/>
    <lineage>
        <taxon>Bacteria</taxon>
        <taxon>Pseudomonadati</taxon>
        <taxon>Bacteroidota</taxon>
        <taxon>Chitinophagia</taxon>
        <taxon>Chitinophagales</taxon>
        <taxon>Chitinophagaceae</taxon>
        <taxon>Chitinophaga</taxon>
    </lineage>
</organism>
<dbReference type="AlphaFoldDB" id="A0A6B9ZKR4"/>
<evidence type="ECO:0000313" key="3">
    <source>
        <dbReference type="EMBL" id="QHS62399.1"/>
    </source>
</evidence>
<keyword evidence="4" id="KW-1185">Reference proteome</keyword>
<protein>
    <submittedName>
        <fullName evidence="3">Uncharacterized protein</fullName>
    </submittedName>
</protein>
<evidence type="ECO:0000256" key="2">
    <source>
        <dbReference type="SAM" id="Phobius"/>
    </source>
</evidence>
<proteinExistence type="predicted"/>
<accession>A0A6B9ZKR4</accession>
<evidence type="ECO:0000313" key="4">
    <source>
        <dbReference type="Proteomes" id="UP000476411"/>
    </source>
</evidence>
<sequence>MDQNNLDDNKPFERFNLSKDSRQASQQGDGGRFNMLNDMSRFNPFKEESVFHPFRWFILIVVFLGGLLMYSDRRGMRLFSNSGQEQWNPSGQRGYHK</sequence>
<dbReference type="RefSeq" id="WP_162334047.1">
    <property type="nucleotide sequence ID" value="NZ_CP048113.1"/>
</dbReference>
<feature type="compositionally biased region" description="Basic and acidic residues" evidence="1">
    <location>
        <begin position="7"/>
        <end position="22"/>
    </location>
</feature>
<name>A0A6B9ZKR4_9BACT</name>